<keyword evidence="4 6" id="KW-0472">Membrane</keyword>
<dbReference type="InterPro" id="IPR008983">
    <property type="entry name" value="Tumour_necrosis_fac-like_dom"/>
</dbReference>
<dbReference type="GO" id="GO:0016020">
    <property type="term" value="C:membrane"/>
    <property type="evidence" value="ECO:0007669"/>
    <property type="project" value="UniProtKB-SubCell"/>
</dbReference>
<dbReference type="GO" id="GO:0005164">
    <property type="term" value="F:tumor necrosis factor receptor binding"/>
    <property type="evidence" value="ECO:0007669"/>
    <property type="project" value="InterPro"/>
</dbReference>
<keyword evidence="9" id="KW-1185">Reference proteome</keyword>
<evidence type="ECO:0000256" key="3">
    <source>
        <dbReference type="ARBA" id="ARBA00022514"/>
    </source>
</evidence>
<reference evidence="8" key="1">
    <citation type="submission" date="2023-08" db="EMBL/GenBank/DDBJ databases">
        <authorList>
            <person name="Alioto T."/>
            <person name="Alioto T."/>
            <person name="Gomez Garrido J."/>
        </authorList>
    </citation>
    <scope>NUCLEOTIDE SEQUENCE</scope>
</reference>
<comment type="subcellular location">
    <subcellularLocation>
        <location evidence="1">Membrane</location>
    </subcellularLocation>
</comment>
<proteinExistence type="inferred from homology"/>
<sequence>MINTYQTSLAPPPVPPRQHGGSHQVLIPAPLPTKAYSKSLLHFLVGVVLLNLFLTTGGFIYLSFKMDEKSPTAQEKAFFVPPEKQIGLRPETPGKALAHLMLYEPPGMGKSIPGLLQWDIGHSDLRNISLFFKNKVVIQKSGKYYVYSKVTFSKVTSSKSDSGSLLTSRVMLKRKVDEEKAAMKAYCNLDTNSGSVSIPRMCTATQGEVIALEKGDKLSVWVEDLSLVDYEDGATSFGMYEL</sequence>
<keyword evidence="3" id="KW-0202">Cytokine</keyword>
<dbReference type="GO" id="GO:0005125">
    <property type="term" value="F:cytokine activity"/>
    <property type="evidence" value="ECO:0007669"/>
    <property type="project" value="UniProtKB-KW"/>
</dbReference>
<dbReference type="AlphaFoldDB" id="A0AAV1FCT7"/>
<evidence type="ECO:0000259" key="7">
    <source>
        <dbReference type="PROSITE" id="PS50049"/>
    </source>
</evidence>
<name>A0AAV1FCT7_XYRNO</name>
<evidence type="ECO:0000256" key="1">
    <source>
        <dbReference type="ARBA" id="ARBA00004370"/>
    </source>
</evidence>
<protein>
    <submittedName>
        <fullName evidence="8">CD40 ligand</fullName>
    </submittedName>
</protein>
<feature type="region of interest" description="Disordered" evidence="5">
    <location>
        <begin position="1"/>
        <end position="21"/>
    </location>
</feature>
<dbReference type="SMART" id="SM00207">
    <property type="entry name" value="TNF"/>
    <property type="match status" value="1"/>
</dbReference>
<feature type="transmembrane region" description="Helical" evidence="6">
    <location>
        <begin position="40"/>
        <end position="62"/>
    </location>
</feature>
<dbReference type="Pfam" id="PF00229">
    <property type="entry name" value="TNF"/>
    <property type="match status" value="1"/>
</dbReference>
<evidence type="ECO:0000256" key="5">
    <source>
        <dbReference type="SAM" id="MobiDB-lite"/>
    </source>
</evidence>
<dbReference type="GO" id="GO:0006955">
    <property type="term" value="P:immune response"/>
    <property type="evidence" value="ECO:0007669"/>
    <property type="project" value="InterPro"/>
</dbReference>
<keyword evidence="6" id="KW-0812">Transmembrane</keyword>
<gene>
    <name evidence="8" type="ORF">XNOV1_A011726</name>
</gene>
<dbReference type="Proteomes" id="UP001178508">
    <property type="component" value="Chromosome 6"/>
</dbReference>
<dbReference type="PANTHER" id="PTHR11471">
    <property type="entry name" value="TUMOR NECROSIS FACTOR FAMILY MEMBER"/>
    <property type="match status" value="1"/>
</dbReference>
<dbReference type="SUPFAM" id="SSF49842">
    <property type="entry name" value="TNF-like"/>
    <property type="match status" value="1"/>
</dbReference>
<organism evidence="8 9">
    <name type="scientific">Xyrichtys novacula</name>
    <name type="common">Pearly razorfish</name>
    <name type="synonym">Hemipteronotus novacula</name>
    <dbReference type="NCBI Taxonomy" id="13765"/>
    <lineage>
        <taxon>Eukaryota</taxon>
        <taxon>Metazoa</taxon>
        <taxon>Chordata</taxon>
        <taxon>Craniata</taxon>
        <taxon>Vertebrata</taxon>
        <taxon>Euteleostomi</taxon>
        <taxon>Actinopterygii</taxon>
        <taxon>Neopterygii</taxon>
        <taxon>Teleostei</taxon>
        <taxon>Neoteleostei</taxon>
        <taxon>Acanthomorphata</taxon>
        <taxon>Eupercaria</taxon>
        <taxon>Labriformes</taxon>
        <taxon>Labridae</taxon>
        <taxon>Xyrichtys</taxon>
    </lineage>
</organism>
<dbReference type="EMBL" id="OY660869">
    <property type="protein sequence ID" value="CAJ1058840.1"/>
    <property type="molecule type" value="Genomic_DNA"/>
</dbReference>
<dbReference type="InterPro" id="IPR006052">
    <property type="entry name" value="TNF_dom"/>
</dbReference>
<evidence type="ECO:0000256" key="6">
    <source>
        <dbReference type="SAM" id="Phobius"/>
    </source>
</evidence>
<evidence type="ECO:0000313" key="9">
    <source>
        <dbReference type="Proteomes" id="UP001178508"/>
    </source>
</evidence>
<accession>A0AAV1FCT7</accession>
<keyword evidence="6" id="KW-1133">Transmembrane helix</keyword>
<evidence type="ECO:0000256" key="4">
    <source>
        <dbReference type="ARBA" id="ARBA00023136"/>
    </source>
</evidence>
<feature type="domain" description="THD" evidence="7">
    <location>
        <begin position="96"/>
        <end position="242"/>
    </location>
</feature>
<dbReference type="Gene3D" id="2.60.120.40">
    <property type="match status" value="1"/>
</dbReference>
<dbReference type="GO" id="GO:0005615">
    <property type="term" value="C:extracellular space"/>
    <property type="evidence" value="ECO:0007669"/>
    <property type="project" value="UniProtKB-KW"/>
</dbReference>
<evidence type="ECO:0000256" key="2">
    <source>
        <dbReference type="ARBA" id="ARBA00008670"/>
    </source>
</evidence>
<dbReference type="PROSITE" id="PS50049">
    <property type="entry name" value="THD_2"/>
    <property type="match status" value="1"/>
</dbReference>
<dbReference type="PANTHER" id="PTHR11471:SF57">
    <property type="entry name" value="CD154"/>
    <property type="match status" value="1"/>
</dbReference>
<comment type="similarity">
    <text evidence="2">Belongs to the tumor necrosis factor family.</text>
</comment>
<evidence type="ECO:0000313" key="8">
    <source>
        <dbReference type="EMBL" id="CAJ1058840.1"/>
    </source>
</evidence>